<name>A0ABS8KMP7_9HYPH</name>
<sequence>MKPARRVASTLAWKFNERALAPITGLVLTYDLEEFTSFLMVPDIQQAATLYLNFIDEQVHCVFNGSMPQFASRVPDLNHRELFRKVGTPIHRKFLGDGAMFIFDVTAMSSRERDLLVKAACIRSWDLKNYFHLLNEAAREFMPVHDMPKNIRFGVTYGTIHELKRSDGESEFIGFPINLATRLQKYAGAASFLASARLPLSHDWFTELGFVKVRPTRLRNRNNDYVYIDQNDLRSAPSDMFEDVLDVPPTSAAGATDTPSAPLATVLANKD</sequence>
<reference evidence="2 3" key="1">
    <citation type="submission" date="2021-11" db="EMBL/GenBank/DDBJ databases">
        <authorList>
            <person name="Lee D.-H."/>
            <person name="Kim S.-B."/>
        </authorList>
    </citation>
    <scope>NUCLEOTIDE SEQUENCE [LARGE SCALE GENOMIC DNA]</scope>
    <source>
        <strain evidence="2 3">KCTC 52223</strain>
    </source>
</reference>
<dbReference type="RefSeq" id="WP_230548575.1">
    <property type="nucleotide sequence ID" value="NZ_JAJISD010000001.1"/>
</dbReference>
<keyword evidence="3" id="KW-1185">Reference proteome</keyword>
<evidence type="ECO:0000256" key="1">
    <source>
        <dbReference type="SAM" id="MobiDB-lite"/>
    </source>
</evidence>
<accession>A0ABS8KMP7</accession>
<dbReference type="EMBL" id="JAJISD010000001">
    <property type="protein sequence ID" value="MCC8427333.1"/>
    <property type="molecule type" value="Genomic_DNA"/>
</dbReference>
<comment type="caution">
    <text evidence="2">The sequence shown here is derived from an EMBL/GenBank/DDBJ whole genome shotgun (WGS) entry which is preliminary data.</text>
</comment>
<evidence type="ECO:0008006" key="4">
    <source>
        <dbReference type="Google" id="ProtNLM"/>
    </source>
</evidence>
<organism evidence="2 3">
    <name type="scientific">Reyranella aquatilis</name>
    <dbReference type="NCBI Taxonomy" id="2035356"/>
    <lineage>
        <taxon>Bacteria</taxon>
        <taxon>Pseudomonadati</taxon>
        <taxon>Pseudomonadota</taxon>
        <taxon>Alphaproteobacteria</taxon>
        <taxon>Hyphomicrobiales</taxon>
        <taxon>Reyranellaceae</taxon>
        <taxon>Reyranella</taxon>
    </lineage>
</organism>
<gene>
    <name evidence="2" type="ORF">LJ725_00005</name>
</gene>
<feature type="region of interest" description="Disordered" evidence="1">
    <location>
        <begin position="248"/>
        <end position="271"/>
    </location>
</feature>
<proteinExistence type="predicted"/>
<evidence type="ECO:0000313" key="3">
    <source>
        <dbReference type="Proteomes" id="UP001198862"/>
    </source>
</evidence>
<dbReference type="InterPro" id="IPR029787">
    <property type="entry name" value="Nucleotide_cyclase"/>
</dbReference>
<dbReference type="SUPFAM" id="SSF55073">
    <property type="entry name" value="Nucleotide cyclase"/>
    <property type="match status" value="1"/>
</dbReference>
<dbReference type="Proteomes" id="UP001198862">
    <property type="component" value="Unassembled WGS sequence"/>
</dbReference>
<evidence type="ECO:0000313" key="2">
    <source>
        <dbReference type="EMBL" id="MCC8427333.1"/>
    </source>
</evidence>
<dbReference type="Gene3D" id="3.30.70.1230">
    <property type="entry name" value="Nucleotide cyclase"/>
    <property type="match status" value="1"/>
</dbReference>
<protein>
    <recommendedName>
        <fullName evidence="4">Guanylate cyclase domain-containing protein</fullName>
    </recommendedName>
</protein>